<sequence length="179" mass="19154">MVRETGDGRDRVRPPVPEASDSGTREGPEENVSGTELQAGLSEELRQLAEKTPEGTFWDLLGAQVLRANGKQAVVRLDVQPHHLNMIGITHGGVYASLLDSAMGLVAMMARPNDKVVTTNLNVHFVRAADGGTITVTADCVHTSRTQITVQGFACRENGDLCAFATGSFRILEPRSGKG</sequence>
<dbReference type="CDD" id="cd03443">
    <property type="entry name" value="PaaI_thioesterase"/>
    <property type="match status" value="1"/>
</dbReference>
<dbReference type="InterPro" id="IPR029069">
    <property type="entry name" value="HotDog_dom_sf"/>
</dbReference>
<dbReference type="PANTHER" id="PTHR43240">
    <property type="entry name" value="1,4-DIHYDROXY-2-NAPHTHOYL-COA THIOESTERASE 1"/>
    <property type="match status" value="1"/>
</dbReference>
<dbReference type="Proteomes" id="UP001527882">
    <property type="component" value="Unassembled WGS sequence"/>
</dbReference>
<dbReference type="Pfam" id="PF03061">
    <property type="entry name" value="4HBT"/>
    <property type="match status" value="1"/>
</dbReference>
<dbReference type="Gene3D" id="3.10.129.10">
    <property type="entry name" value="Hotdog Thioesterase"/>
    <property type="match status" value="1"/>
</dbReference>
<dbReference type="SUPFAM" id="SSF54637">
    <property type="entry name" value="Thioesterase/thiol ester dehydrase-isomerase"/>
    <property type="match status" value="1"/>
</dbReference>
<evidence type="ECO:0000313" key="4">
    <source>
        <dbReference type="EMBL" id="MCZ8514713.1"/>
    </source>
</evidence>
<feature type="region of interest" description="Disordered" evidence="2">
    <location>
        <begin position="1"/>
        <end position="35"/>
    </location>
</feature>
<dbReference type="EMBL" id="JAQAGZ010000013">
    <property type="protein sequence ID" value="MCZ8514713.1"/>
    <property type="molecule type" value="Genomic_DNA"/>
</dbReference>
<name>A0ABT4QCV4_9BACL</name>
<dbReference type="NCBIfam" id="TIGR00369">
    <property type="entry name" value="unchar_dom_1"/>
    <property type="match status" value="1"/>
</dbReference>
<dbReference type="RefSeq" id="WP_269883235.1">
    <property type="nucleotide sequence ID" value="NZ_JAQAGZ010000013.1"/>
</dbReference>
<dbReference type="InterPro" id="IPR003736">
    <property type="entry name" value="PAAI_dom"/>
</dbReference>
<evidence type="ECO:0000313" key="5">
    <source>
        <dbReference type="Proteomes" id="UP001527882"/>
    </source>
</evidence>
<gene>
    <name evidence="4" type="ORF">O9H85_20240</name>
</gene>
<evidence type="ECO:0000259" key="3">
    <source>
        <dbReference type="Pfam" id="PF03061"/>
    </source>
</evidence>
<organism evidence="4 5">
    <name type="scientific">Paenibacillus gyeongsangnamensis</name>
    <dbReference type="NCBI Taxonomy" id="3388067"/>
    <lineage>
        <taxon>Bacteria</taxon>
        <taxon>Bacillati</taxon>
        <taxon>Bacillota</taxon>
        <taxon>Bacilli</taxon>
        <taxon>Bacillales</taxon>
        <taxon>Paenibacillaceae</taxon>
        <taxon>Paenibacillus</taxon>
    </lineage>
</organism>
<dbReference type="InterPro" id="IPR006683">
    <property type="entry name" value="Thioestr_dom"/>
</dbReference>
<feature type="compositionally biased region" description="Basic and acidic residues" evidence="2">
    <location>
        <begin position="1"/>
        <end position="13"/>
    </location>
</feature>
<accession>A0ABT4QCV4</accession>
<keyword evidence="5" id="KW-1185">Reference proteome</keyword>
<proteinExistence type="predicted"/>
<protein>
    <submittedName>
        <fullName evidence="4">PaaI family thioesterase</fullName>
    </submittedName>
</protein>
<keyword evidence="1" id="KW-0378">Hydrolase</keyword>
<evidence type="ECO:0000256" key="2">
    <source>
        <dbReference type="SAM" id="MobiDB-lite"/>
    </source>
</evidence>
<comment type="caution">
    <text evidence="4">The sequence shown here is derived from an EMBL/GenBank/DDBJ whole genome shotgun (WGS) entry which is preliminary data.</text>
</comment>
<reference evidence="4 5" key="1">
    <citation type="submission" date="2022-12" db="EMBL/GenBank/DDBJ databases">
        <title>Draft genome sequence of Paenibacillus sp. dW9.</title>
        <authorList>
            <person name="Choi E.-W."/>
            <person name="Kim D.-U."/>
        </authorList>
    </citation>
    <scope>NUCLEOTIDE SEQUENCE [LARGE SCALE GENOMIC DNA]</scope>
    <source>
        <strain evidence="5">dW9</strain>
    </source>
</reference>
<feature type="domain" description="Thioesterase" evidence="3">
    <location>
        <begin position="88"/>
        <end position="163"/>
    </location>
</feature>
<evidence type="ECO:0000256" key="1">
    <source>
        <dbReference type="ARBA" id="ARBA00022801"/>
    </source>
</evidence>